<evidence type="ECO:0000256" key="6">
    <source>
        <dbReference type="PROSITE-ProRule" id="PRU01240"/>
    </source>
</evidence>
<keyword evidence="5 6" id="KW-0720">Serine protease</keyword>
<evidence type="ECO:0000259" key="9">
    <source>
        <dbReference type="Pfam" id="PF06280"/>
    </source>
</evidence>
<dbReference type="InterPro" id="IPR036852">
    <property type="entry name" value="Peptidase_S8/S53_dom_sf"/>
</dbReference>
<feature type="domain" description="C5a peptidase/Subtilisin-like protease SBT2-like Fn3-like" evidence="9">
    <location>
        <begin position="641"/>
        <end position="758"/>
    </location>
</feature>
<feature type="compositionally biased region" description="Basic and acidic residues" evidence="7">
    <location>
        <begin position="1421"/>
        <end position="1462"/>
    </location>
</feature>
<dbReference type="InterPro" id="IPR000209">
    <property type="entry name" value="Peptidase_S8/S53_dom"/>
</dbReference>
<feature type="active site" description="Charge relay system" evidence="6">
    <location>
        <position position="152"/>
    </location>
</feature>
<proteinExistence type="inferred from homology"/>
<dbReference type="Proteomes" id="UP001549122">
    <property type="component" value="Unassembled WGS sequence"/>
</dbReference>
<dbReference type="Pfam" id="PF00082">
    <property type="entry name" value="Peptidase_S8"/>
    <property type="match status" value="1"/>
</dbReference>
<dbReference type="PRINTS" id="PR00723">
    <property type="entry name" value="SUBTILISIN"/>
</dbReference>
<evidence type="ECO:0000313" key="11">
    <source>
        <dbReference type="Proteomes" id="UP001549122"/>
    </source>
</evidence>
<feature type="domain" description="Peptidase S8/S53" evidence="8">
    <location>
        <begin position="143"/>
        <end position="562"/>
    </location>
</feature>
<evidence type="ECO:0000256" key="7">
    <source>
        <dbReference type="SAM" id="MobiDB-lite"/>
    </source>
</evidence>
<feature type="active site" description="Charge relay system" evidence="6">
    <location>
        <position position="206"/>
    </location>
</feature>
<dbReference type="InterPro" id="IPR050131">
    <property type="entry name" value="Peptidase_S8_subtilisin-like"/>
</dbReference>
<feature type="compositionally biased region" description="Acidic residues" evidence="7">
    <location>
        <begin position="1068"/>
        <end position="1092"/>
    </location>
</feature>
<gene>
    <name evidence="10" type="ORF">ABID29_000949</name>
</gene>
<reference evidence="10 11" key="1">
    <citation type="submission" date="2024-06" db="EMBL/GenBank/DDBJ databases">
        <title>Genomic Encyclopedia of Type Strains, Phase IV (KMG-IV): sequencing the most valuable type-strain genomes for metagenomic binning, comparative biology and taxonomic classification.</title>
        <authorList>
            <person name="Goeker M."/>
        </authorList>
    </citation>
    <scope>NUCLEOTIDE SEQUENCE [LARGE SCALE GENOMIC DNA]</scope>
    <source>
        <strain evidence="10 11">DSM 28303</strain>
    </source>
</reference>
<evidence type="ECO:0000256" key="2">
    <source>
        <dbReference type="ARBA" id="ARBA00022670"/>
    </source>
</evidence>
<dbReference type="NCBIfam" id="TIGR01167">
    <property type="entry name" value="LPXTG_anchor"/>
    <property type="match status" value="1"/>
</dbReference>
<dbReference type="InterPro" id="IPR015500">
    <property type="entry name" value="Peptidase_S8_subtilisin-rel"/>
</dbReference>
<feature type="active site" description="Charge relay system" evidence="6">
    <location>
        <position position="548"/>
    </location>
</feature>
<feature type="region of interest" description="Disordered" evidence="7">
    <location>
        <begin position="1068"/>
        <end position="1101"/>
    </location>
</feature>
<dbReference type="InterPro" id="IPR022398">
    <property type="entry name" value="Peptidase_S8_His-AS"/>
</dbReference>
<evidence type="ECO:0000256" key="1">
    <source>
        <dbReference type="ARBA" id="ARBA00011073"/>
    </source>
</evidence>
<feature type="region of interest" description="Disordered" evidence="7">
    <location>
        <begin position="1421"/>
        <end position="1465"/>
    </location>
</feature>
<keyword evidence="3" id="KW-0732">Signal</keyword>
<comment type="caution">
    <text evidence="10">The sequence shown here is derived from an EMBL/GenBank/DDBJ whole genome shotgun (WGS) entry which is preliminary data.</text>
</comment>
<dbReference type="PROSITE" id="PS51892">
    <property type="entry name" value="SUBTILASE"/>
    <property type="match status" value="1"/>
</dbReference>
<evidence type="ECO:0000256" key="5">
    <source>
        <dbReference type="ARBA" id="ARBA00022825"/>
    </source>
</evidence>
<dbReference type="PANTHER" id="PTHR43806:SF11">
    <property type="entry name" value="CEREVISIN-RELATED"/>
    <property type="match status" value="1"/>
</dbReference>
<dbReference type="PROSITE" id="PS00138">
    <property type="entry name" value="SUBTILASE_SER"/>
    <property type="match status" value="1"/>
</dbReference>
<keyword evidence="4 6" id="KW-0378">Hydrolase</keyword>
<dbReference type="Gene3D" id="3.40.50.200">
    <property type="entry name" value="Peptidase S8/S53 domain"/>
    <property type="match status" value="1"/>
</dbReference>
<sequence length="1542" mass="174186">MDEKIPKNRKQTLILTTSAMVLLTSALTEHHVQADGLNEESEIVVSYNNTSTEIADVNKVNSSMIEDAASSKTSEVVSSDEKYYEAGKLSSSEGNSFKDGLSSESPNGMKDDALITKELKHLNDQAQTIRQQQAVEGTFPLDGRGVVIATIDTGIDQNHEIMRLDDDVTDQDLKIKEVAPGFNRKVPFAFDFMGGDNDLLDNSSEHGMHIAGILAGNKLDGFKGMAPNAQLLAYRTWSYSNVEGFQEDHQFFALEDAIKRGADIVSLSIGSDGTGQKDDVWYEAFKRAAEKGIIITASMGNAGSSNTSNTFDRRVDSAYPQKDDSAIVAVAANPHVIGVGSYYHTHMHLPHLKVGHLDLPYEDINWHNYSLFDKKKSKAFKIQEELYDLEASPNLPDLADKIVIVRRDQENLFTKLTDLMRKNVKGIILINAASPTTLGNYQTVPEIRSTLLDDYKGQFQKTWAVSISEKDGALLKDYLKKQEQPKKEELIFQTQPVLTKVFDHPGISGFSSWGVAGTLEMKPDVVAPGENIYSTGNGNSYFNLSGTSMSSPYVAGASAMLLPHTKTLLKTGGQLVEGLSLPELNKILFQNTTDVLQDYTVPEGKDILEYSPRRQGAGAVNVEKALKTNVLVTFDNNKGAISLKDFETAKKDFSIVMKNLSNETQTFLIKPGYVLGSVLYPHNRQMYGQTQAIETIHSRKIEGANLKTARMVTIAPNSQVTLPMTLEVGKAEKNEFVEGYIYFQSLNSDQPNLNIPYTGFYGNWNDEKIIDPPAWEKDSKTKMTGFVKGHPTGRHEVFDYVPWGTDYEQWKKDPSQITSNPKLYVLQSRGGISDHAKMRLRLMAMRHAQETVVEVVDSNDESSAKILKVLKRSHYPLKFLNSAHKEKLQHYLEPYNEPDPDLEWTGTVFDPKINDEVPLGEGQYYIRIRARLEEGRPWQYTYIPFKIDNTSPTVAVAIKEDIKDKVILKITDPNLHRVTLEKDGDTIKVIEPSSDGYYHIEKSDISDDVELAAVDYGDNKTLFDLTKLEVSYSTTAEDDKENIRKPSKPRKWRRRRYGLASLDKKEDNDLEDDLDFEEEDEFEEEVEQENPNEFESGSDFHDDDNTLGYLEGNRSGKIWHEEDGRYYRIYRLHVKKGQRVHVTNTNPLHNVAKGIGFTEPTWTKTYEYDQKQPGYRREVKVPVFEGSNQINVTVYNGDKRIFSRGYAVKLDSQIPTVTFDNQNLTLPTDNDRDGTIFTPDGKVKLSGTIEDGQEGWKLYINGDMVDSVLKPGEFGDFYHHNKRQWNYEKQLEDGDYVKIKVSDHLKNTQTYTFRVKVDPSIKMESSDQRQSPPAEMPKKVDHTFTNDLDVRSLFENFKGEGIVSELDLMKELTRLTPGYSIQLLELSLANQQDGVHMAQLLVQKENRYQYFNLKWTSDKVKHDQSPEVGDHIRTPERIKETPLKKTKSETRALEKQDSEPLRDSAVNPKTLKQVMLQQNESASASMLPNQVSPFSEETSLKMETKANANSLPKTGDTPRLLPISLGFLMASLTSLFRKKRNE</sequence>
<dbReference type="EMBL" id="JBEPLO010000008">
    <property type="protein sequence ID" value="MET3557837.1"/>
    <property type="molecule type" value="Genomic_DNA"/>
</dbReference>
<evidence type="ECO:0000313" key="10">
    <source>
        <dbReference type="EMBL" id="MET3557837.1"/>
    </source>
</evidence>
<dbReference type="SUPFAM" id="SSF52743">
    <property type="entry name" value="Subtilisin-like"/>
    <property type="match status" value="1"/>
</dbReference>
<evidence type="ECO:0000256" key="4">
    <source>
        <dbReference type="ARBA" id="ARBA00022801"/>
    </source>
</evidence>
<dbReference type="InterPro" id="IPR010435">
    <property type="entry name" value="C5a/SBT2-like_Fn3"/>
</dbReference>
<evidence type="ECO:0000256" key="3">
    <source>
        <dbReference type="ARBA" id="ARBA00022729"/>
    </source>
</evidence>
<dbReference type="InterPro" id="IPR023828">
    <property type="entry name" value="Peptidase_S8_Ser-AS"/>
</dbReference>
<dbReference type="Gene3D" id="2.60.40.1710">
    <property type="entry name" value="Subtilisin-like superfamily"/>
    <property type="match status" value="1"/>
</dbReference>
<dbReference type="PROSITE" id="PS00137">
    <property type="entry name" value="SUBTILASE_HIS"/>
    <property type="match status" value="1"/>
</dbReference>
<feature type="region of interest" description="Disordered" evidence="7">
    <location>
        <begin position="88"/>
        <end position="110"/>
    </location>
</feature>
<organism evidence="10 11">
    <name type="scientific">Streptococcus rupicaprae</name>
    <dbReference type="NCBI Taxonomy" id="759619"/>
    <lineage>
        <taxon>Bacteria</taxon>
        <taxon>Bacillati</taxon>
        <taxon>Bacillota</taxon>
        <taxon>Bacilli</taxon>
        <taxon>Lactobacillales</taxon>
        <taxon>Streptococcaceae</taxon>
        <taxon>Streptococcus</taxon>
    </lineage>
</organism>
<protein>
    <submittedName>
        <fullName evidence="10">LPXTG-motif cell wall-anchored protein</fullName>
    </submittedName>
</protein>
<name>A0ABV2FH09_9STRE</name>
<accession>A0ABV2FH09</accession>
<evidence type="ECO:0000259" key="8">
    <source>
        <dbReference type="Pfam" id="PF00082"/>
    </source>
</evidence>
<keyword evidence="11" id="KW-1185">Reference proteome</keyword>
<keyword evidence="2 6" id="KW-0645">Protease</keyword>
<comment type="similarity">
    <text evidence="1 6">Belongs to the peptidase S8 family.</text>
</comment>
<dbReference type="Pfam" id="PF06280">
    <property type="entry name" value="fn3_5"/>
    <property type="match status" value="1"/>
</dbReference>
<dbReference type="PANTHER" id="PTHR43806">
    <property type="entry name" value="PEPTIDASE S8"/>
    <property type="match status" value="1"/>
</dbReference>
<dbReference type="Gene3D" id="3.50.30.30">
    <property type="match status" value="1"/>
</dbReference>